<dbReference type="PIRSF" id="PIRSF005814">
    <property type="entry name" value="MutS_YshD"/>
    <property type="match status" value="1"/>
</dbReference>
<comment type="function">
    <text evidence="7">Acts as a ribosome collision sensor, splitting the ribosome into its 2 subunits. Detects stalled/collided 70S ribosomes which it binds and splits by an ATP-hydrolysis driven conformational change. Acts upstream of the ribosome quality control system (RQC), a ribosome-associated complex that mediates the extraction of incompletely synthesized nascent chains from stalled ribosomes and their subsequent degradation. Probably generates substrates for RQC.</text>
</comment>
<feature type="domain" description="Smr" evidence="9">
    <location>
        <begin position="698"/>
        <end position="773"/>
    </location>
</feature>
<dbReference type="HAMAP" id="MF_00092">
    <property type="entry name" value="MutS2"/>
    <property type="match status" value="1"/>
</dbReference>
<dbReference type="InterPro" id="IPR007696">
    <property type="entry name" value="DNA_mismatch_repair_MutS_core"/>
</dbReference>
<dbReference type="GO" id="GO:0016887">
    <property type="term" value="F:ATP hydrolysis activity"/>
    <property type="evidence" value="ECO:0007669"/>
    <property type="project" value="InterPro"/>
</dbReference>
<dbReference type="GO" id="GO:0005524">
    <property type="term" value="F:ATP binding"/>
    <property type="evidence" value="ECO:0007669"/>
    <property type="project" value="UniProtKB-UniRule"/>
</dbReference>
<keyword evidence="4 7" id="KW-0067">ATP-binding</keyword>
<reference evidence="10 11" key="1">
    <citation type="submission" date="2016-10" db="EMBL/GenBank/DDBJ databases">
        <title>Draft genome sequences of four alkaliphilic bacteria belonging to the Anaerobacillus genus.</title>
        <authorList>
            <person name="Bassil N.M."/>
            <person name="Lloyd J.R."/>
        </authorList>
    </citation>
    <scope>NUCLEOTIDE SEQUENCE [LARGE SCALE GENOMIC DNA]</scope>
    <source>
        <strain evidence="10 11">DSM 18345</strain>
    </source>
</reference>
<dbReference type="SUPFAM" id="SSF48334">
    <property type="entry name" value="DNA repair protein MutS, domain III"/>
    <property type="match status" value="1"/>
</dbReference>
<dbReference type="GO" id="GO:0043023">
    <property type="term" value="F:ribosomal large subunit binding"/>
    <property type="evidence" value="ECO:0007669"/>
    <property type="project" value="UniProtKB-UniRule"/>
</dbReference>
<evidence type="ECO:0000256" key="8">
    <source>
        <dbReference type="SAM" id="Coils"/>
    </source>
</evidence>
<dbReference type="GO" id="GO:0140664">
    <property type="term" value="F:ATP-dependent DNA damage sensor activity"/>
    <property type="evidence" value="ECO:0007669"/>
    <property type="project" value="InterPro"/>
</dbReference>
<dbReference type="Gene3D" id="3.40.50.300">
    <property type="entry name" value="P-loop containing nucleotide triphosphate hydrolases"/>
    <property type="match status" value="1"/>
</dbReference>
<keyword evidence="2 7" id="KW-0547">Nucleotide-binding</keyword>
<dbReference type="Pfam" id="PF00488">
    <property type="entry name" value="MutS_V"/>
    <property type="match status" value="1"/>
</dbReference>
<comment type="similarity">
    <text evidence="7">Belongs to the DNA mismatch repair MutS family. MutS2 subfamily.</text>
</comment>
<dbReference type="SUPFAM" id="SSF160443">
    <property type="entry name" value="SMR domain-like"/>
    <property type="match status" value="1"/>
</dbReference>
<evidence type="ECO:0000256" key="2">
    <source>
        <dbReference type="ARBA" id="ARBA00022741"/>
    </source>
</evidence>
<dbReference type="GO" id="GO:0072344">
    <property type="term" value="P:rescue of stalled ribosome"/>
    <property type="evidence" value="ECO:0007669"/>
    <property type="project" value="UniProtKB-UniRule"/>
</dbReference>
<dbReference type="InterPro" id="IPR027417">
    <property type="entry name" value="P-loop_NTPase"/>
</dbReference>
<sequence length="773" mass="85962">MKNQLIEHVSSSLGRKKVDELVPMINIEEIQHAQNATHEGTKVLRLKGQAPLGGIRDINASVKRAQIGGMLNEIELLDVSSTIYGGRRFKKFIEDMLEDEVELPILAELMATITPLTDVEREIKMCIDDHGHMLDSASPTLRTIRSQIKSHEASIRSKLESIIRSSSNQKMLSDSIITIRNDRYVIPVKQEYRSNFGGLIHDQSASGATLFIEPQAVVSINNQLREVRVKEKQEIEKILLELSEKVSLVSDELLQNIITLAEIDFIFAKALYSKVLKASQPKLNDIGYMNMKKARHPLIGHDEVVPIDVELGKTYSSIVITGPNTGGKTVTLKTTGLLTLMMQSGLHIPVDEGSEVAVFKSIFADIGDEQSIEQNLSTFSSHMTNIIDILEKVDHESLVLFDELGAGTDPTEGAALAIAILDDVYQRGARIVATTHYSELKAYAYNRPGAINASVEFDVETLSPTYRLLLGVPGRSNAFAISKRLGLSSDIIDKAKAQISTETNKVENMISSLESSQKAAEKEIEEAAKIREEAEQLRKELVEKVASFETEKEKIIEEADKKAYETVQTAKEEAEFIIEELRELQKEARIVKEHQLIDAKKRLEESAPKLKDKKKKTAATNTIGKELLPGDEVKVLSFGQKGHIVEKVSDKEFQVQIGIMKMKVAITDLQLLDRPKQIEKKPMATVRGTTSHHVKPELDLRGERFEDAMQRTEKYLDDALLAGYNSVSIIHGKGTGALRKGVLQLLKNHPHVRSSKMAAMNEGGLGNTIVEFK</sequence>
<evidence type="ECO:0000313" key="10">
    <source>
        <dbReference type="EMBL" id="OIJ13913.1"/>
    </source>
</evidence>
<comment type="subunit">
    <text evidence="7">Homodimer. Binds to stalled ribosomes, contacting rRNA.</text>
</comment>
<dbReference type="PROSITE" id="PS50828">
    <property type="entry name" value="SMR"/>
    <property type="match status" value="1"/>
</dbReference>
<dbReference type="InterPro" id="IPR045076">
    <property type="entry name" value="MutS"/>
</dbReference>
<organism evidence="10 11">
    <name type="scientific">Anaerobacillus alkalilacustris</name>
    <dbReference type="NCBI Taxonomy" id="393763"/>
    <lineage>
        <taxon>Bacteria</taxon>
        <taxon>Bacillati</taxon>
        <taxon>Bacillota</taxon>
        <taxon>Bacilli</taxon>
        <taxon>Bacillales</taxon>
        <taxon>Bacillaceae</taxon>
        <taxon>Anaerobacillus</taxon>
    </lineage>
</organism>
<dbReference type="PANTHER" id="PTHR48466:SF2">
    <property type="entry name" value="OS10G0509000 PROTEIN"/>
    <property type="match status" value="1"/>
</dbReference>
<dbReference type="PANTHER" id="PTHR48466">
    <property type="entry name" value="OS10G0509000 PROTEIN-RELATED"/>
    <property type="match status" value="1"/>
</dbReference>
<dbReference type="InterPro" id="IPR005747">
    <property type="entry name" value="MutS2"/>
</dbReference>
<proteinExistence type="inferred from homology"/>
<name>A0A1S2LP70_9BACI</name>
<dbReference type="GO" id="GO:0019843">
    <property type="term" value="F:rRNA binding"/>
    <property type="evidence" value="ECO:0007669"/>
    <property type="project" value="UniProtKB-UniRule"/>
</dbReference>
<dbReference type="GO" id="GO:0030983">
    <property type="term" value="F:mismatched DNA binding"/>
    <property type="evidence" value="ECO:0007669"/>
    <property type="project" value="InterPro"/>
</dbReference>
<dbReference type="InterPro" id="IPR046893">
    <property type="entry name" value="MSSS"/>
</dbReference>
<dbReference type="GO" id="GO:0045910">
    <property type="term" value="P:negative regulation of DNA recombination"/>
    <property type="evidence" value="ECO:0007669"/>
    <property type="project" value="InterPro"/>
</dbReference>
<keyword evidence="3 7" id="KW-0378">Hydrolase</keyword>
<dbReference type="EC" id="3.6.4.-" evidence="7"/>
<dbReference type="Proteomes" id="UP000179524">
    <property type="component" value="Unassembled WGS sequence"/>
</dbReference>
<evidence type="ECO:0000256" key="6">
    <source>
        <dbReference type="ARBA" id="ARBA00023125"/>
    </source>
</evidence>
<dbReference type="NCBIfam" id="TIGR01069">
    <property type="entry name" value="mutS2"/>
    <property type="match status" value="1"/>
</dbReference>
<dbReference type="EMBL" id="MLQR01000025">
    <property type="protein sequence ID" value="OIJ13913.1"/>
    <property type="molecule type" value="Genomic_DNA"/>
</dbReference>
<keyword evidence="1 7" id="KW-0699">rRNA-binding</keyword>
<dbReference type="GO" id="GO:0004519">
    <property type="term" value="F:endonuclease activity"/>
    <property type="evidence" value="ECO:0007669"/>
    <property type="project" value="UniProtKB-UniRule"/>
</dbReference>
<feature type="coiled-coil region" evidence="8">
    <location>
        <begin position="510"/>
        <end position="594"/>
    </location>
</feature>
<dbReference type="AlphaFoldDB" id="A0A1S2LP70"/>
<dbReference type="SMART" id="SM00534">
    <property type="entry name" value="MUTSac"/>
    <property type="match status" value="1"/>
</dbReference>
<evidence type="ECO:0000256" key="3">
    <source>
        <dbReference type="ARBA" id="ARBA00022801"/>
    </source>
</evidence>
<dbReference type="SMART" id="SM00463">
    <property type="entry name" value="SMR"/>
    <property type="match status" value="1"/>
</dbReference>
<dbReference type="InterPro" id="IPR000432">
    <property type="entry name" value="DNA_mismatch_repair_MutS_C"/>
</dbReference>
<dbReference type="InterPro" id="IPR002625">
    <property type="entry name" value="Smr_dom"/>
</dbReference>
<dbReference type="SMART" id="SM00533">
    <property type="entry name" value="MUTSd"/>
    <property type="match status" value="1"/>
</dbReference>
<dbReference type="InterPro" id="IPR036063">
    <property type="entry name" value="Smr_dom_sf"/>
</dbReference>
<feature type="binding site" evidence="7">
    <location>
        <begin position="322"/>
        <end position="329"/>
    </location>
    <ligand>
        <name>ATP</name>
        <dbReference type="ChEBI" id="CHEBI:30616"/>
    </ligand>
</feature>
<evidence type="ECO:0000256" key="7">
    <source>
        <dbReference type="HAMAP-Rule" id="MF_00092"/>
    </source>
</evidence>
<dbReference type="Pfam" id="PF01713">
    <property type="entry name" value="Smr"/>
    <property type="match status" value="1"/>
</dbReference>
<evidence type="ECO:0000313" key="11">
    <source>
        <dbReference type="Proteomes" id="UP000179524"/>
    </source>
</evidence>
<dbReference type="PROSITE" id="PS00486">
    <property type="entry name" value="DNA_MISMATCH_REPAIR_2"/>
    <property type="match status" value="1"/>
</dbReference>
<evidence type="ECO:0000259" key="9">
    <source>
        <dbReference type="PROSITE" id="PS50828"/>
    </source>
</evidence>
<dbReference type="InterPro" id="IPR036187">
    <property type="entry name" value="DNA_mismatch_repair_MutS_sf"/>
</dbReference>
<dbReference type="EC" id="3.1.-.-" evidence="7"/>
<protein>
    <recommendedName>
        <fullName evidence="7">Endonuclease MutS2</fullName>
        <ecNumber evidence="7">3.1.-.-</ecNumber>
    </recommendedName>
    <alternativeName>
        <fullName evidence="7">Ribosome-associated protein quality control-upstream factor</fullName>
        <shortName evidence="7">RQC-upstream factor</shortName>
        <shortName evidence="7">RqcU</shortName>
        <ecNumber evidence="7">3.6.4.-</ecNumber>
    </alternativeName>
</protein>
<accession>A0A1S2LP70</accession>
<dbReference type="SUPFAM" id="SSF52540">
    <property type="entry name" value="P-loop containing nucleoside triphosphate hydrolases"/>
    <property type="match status" value="1"/>
</dbReference>
<keyword evidence="6 7" id="KW-0238">DNA-binding</keyword>
<keyword evidence="5 7" id="KW-0694">RNA-binding</keyword>
<keyword evidence="7" id="KW-0540">Nuclease</keyword>
<keyword evidence="8" id="KW-0175">Coiled coil</keyword>
<evidence type="ECO:0000256" key="4">
    <source>
        <dbReference type="ARBA" id="ARBA00022840"/>
    </source>
</evidence>
<dbReference type="Pfam" id="PF20297">
    <property type="entry name" value="MSSS"/>
    <property type="match status" value="1"/>
</dbReference>
<dbReference type="GO" id="GO:0006298">
    <property type="term" value="P:mismatch repair"/>
    <property type="evidence" value="ECO:0007669"/>
    <property type="project" value="InterPro"/>
</dbReference>
<evidence type="ECO:0000256" key="5">
    <source>
        <dbReference type="ARBA" id="ARBA00022884"/>
    </source>
</evidence>
<comment type="function">
    <text evidence="7">Endonuclease that is involved in the suppression of homologous recombination and thus may have a key role in the control of bacterial genetic diversity.</text>
</comment>
<dbReference type="Gene3D" id="3.30.1370.110">
    <property type="match status" value="1"/>
</dbReference>
<comment type="caution">
    <text evidence="10">The sequence shown here is derived from an EMBL/GenBank/DDBJ whole genome shotgun (WGS) entry which is preliminary data.</text>
</comment>
<keyword evidence="7 10" id="KW-0255">Endonuclease</keyword>
<evidence type="ECO:0000256" key="1">
    <source>
        <dbReference type="ARBA" id="ARBA00022730"/>
    </source>
</evidence>
<dbReference type="FunFam" id="3.40.50.300:FF:000830">
    <property type="entry name" value="Endonuclease MutS2"/>
    <property type="match status" value="1"/>
</dbReference>
<gene>
    <name evidence="7" type="primary">mutS2</name>
    <name evidence="7" type="synonym">rqcU</name>
    <name evidence="10" type="ORF">BKP37_09450</name>
</gene>
<keyword evidence="11" id="KW-1185">Reference proteome</keyword>